<organism evidence="4 5">
    <name type="scientific">Paragonimus skrjabini miyazakii</name>
    <dbReference type="NCBI Taxonomy" id="59628"/>
    <lineage>
        <taxon>Eukaryota</taxon>
        <taxon>Metazoa</taxon>
        <taxon>Spiralia</taxon>
        <taxon>Lophotrochozoa</taxon>
        <taxon>Platyhelminthes</taxon>
        <taxon>Trematoda</taxon>
        <taxon>Digenea</taxon>
        <taxon>Plagiorchiida</taxon>
        <taxon>Troglotremata</taxon>
        <taxon>Troglotrematidae</taxon>
        <taxon>Paragonimus</taxon>
    </lineage>
</organism>
<keyword evidence="2" id="KW-0812">Transmembrane</keyword>
<dbReference type="InterPro" id="IPR011598">
    <property type="entry name" value="bHLH_dom"/>
</dbReference>
<dbReference type="SUPFAM" id="SSF55785">
    <property type="entry name" value="PYP-like sensor domain (PAS domain)"/>
    <property type="match status" value="1"/>
</dbReference>
<dbReference type="GO" id="GO:0036503">
    <property type="term" value="P:ERAD pathway"/>
    <property type="evidence" value="ECO:0007669"/>
    <property type="project" value="InterPro"/>
</dbReference>
<comment type="caution">
    <text evidence="4">The sequence shown here is derived from an EMBL/GenBank/DDBJ whole genome shotgun (WGS) entry which is preliminary data.</text>
</comment>
<dbReference type="Gene3D" id="3.30.450.20">
    <property type="entry name" value="PAS domain"/>
    <property type="match status" value="2"/>
</dbReference>
<feature type="transmembrane region" description="Helical" evidence="2">
    <location>
        <begin position="317"/>
        <end position="340"/>
    </location>
</feature>
<feature type="region of interest" description="Disordered" evidence="1">
    <location>
        <begin position="256"/>
        <end position="276"/>
    </location>
</feature>
<accession>A0A8S9YWM4</accession>
<feature type="compositionally biased region" description="Polar residues" evidence="1">
    <location>
        <begin position="124"/>
        <end position="135"/>
    </location>
</feature>
<reference evidence="4" key="1">
    <citation type="submission" date="2019-07" db="EMBL/GenBank/DDBJ databases">
        <title>Annotation for the trematode Paragonimus miyazaki's.</title>
        <authorList>
            <person name="Choi Y.-J."/>
        </authorList>
    </citation>
    <scope>NUCLEOTIDE SEQUENCE</scope>
    <source>
        <strain evidence="4">Japan</strain>
    </source>
</reference>
<feature type="compositionally biased region" description="Basic and acidic residues" evidence="1">
    <location>
        <begin position="426"/>
        <end position="438"/>
    </location>
</feature>
<dbReference type="PANTHER" id="PTHR14557">
    <property type="entry name" value="PROTEIN C7ORF21"/>
    <property type="match status" value="1"/>
</dbReference>
<sequence>MFPNIFTLSLEESIIEGVGNELLLLISFVGIAIFLILAWMSTRVSWELLPMRITLVQENTGVQNPNRVTVSNENRAPTPQPDSVVTSQDHAEPNLAGDSESSSDESSEKSSVPRKNPDLGESLISETDSLDTGGNVTVEEQEAYAARFRSKGHLVIRLQYVDDRTRFVHASPDMLISRFKRKYFAEELLQQHRNVRLIFQGRELTETNAARYRQQRIGDQSELSNIQPLRLRDYDISDGSTIHCLITNAVTPSRNVTHEHPLGRHNPRGRTSPSNDSILTEFDMGTRLMEPLFAFLLAFTWFFRIVYRQYFNSLSTFALIALSIFFCGAVFAVNIVNVVSSLTAFTTRRRNTPSTNGNTNNTSNTHQDTADPARDVRVVTVTMVARRIQRGSSTNDFLSRTTDAAVENAPVDEHTNTVNSVNSQESHSEIERKRRERMKRDTEFLRKQVHSSQCKDKLSIFQAGAERLIQYTEKLGKRNYIINDEEYTRLILSSFEGFDIHIRCSDGEITRIHKNVEKILDLAVEEIVGRTIQDLAEPSTSTRQIIGEVLFVSESQWDIFKGLIARNFILALRCGPSVPLHHCIHGSDGNLYRFVEFCGDLSHQDDPSNATRSVCMFRGLCRPLDPACGTVASDPSTDDPPASCPTSQKYFTLRLNPSDLRVIEVVGQFPILLGCDADRLLHKQLSDLVIPAEVDQVDQMLKSVVQSRSPISVRLHLRHTDAEQMLPFDVRITAIRFGSRLHCIVCRFDACEPPSITSQHVKMESMDPVQCTTRFRTGTDCSTSLEPVNYEQTSIGVELSSSTDRHQGCVTLLDHSCQSRKIQEEGNSSETPIEDSVQSSLFINAPAHQLGTCELSFTHLLSEQEPSRPDAVDEWFQNVDTSHFKSLLTDDRFPPTECFMDMLQENRSDL</sequence>
<feature type="compositionally biased region" description="Low complexity" evidence="1">
    <location>
        <begin position="352"/>
        <end position="365"/>
    </location>
</feature>
<gene>
    <name evidence="4" type="ORF">EG68_05243</name>
</gene>
<evidence type="ECO:0000313" key="4">
    <source>
        <dbReference type="EMBL" id="KAF7257550.1"/>
    </source>
</evidence>
<evidence type="ECO:0000313" key="5">
    <source>
        <dbReference type="Proteomes" id="UP000822476"/>
    </source>
</evidence>
<dbReference type="GO" id="GO:0046983">
    <property type="term" value="F:protein dimerization activity"/>
    <property type="evidence" value="ECO:0007669"/>
    <property type="project" value="InterPro"/>
</dbReference>
<dbReference type="OrthoDB" id="161999at2759"/>
<dbReference type="AlphaFoldDB" id="A0A8S9YWM4"/>
<feature type="compositionally biased region" description="Polar residues" evidence="1">
    <location>
        <begin position="64"/>
        <end position="88"/>
    </location>
</feature>
<dbReference type="InterPro" id="IPR035965">
    <property type="entry name" value="PAS-like_dom_sf"/>
</dbReference>
<feature type="region of interest" description="Disordered" evidence="1">
    <location>
        <begin position="408"/>
        <end position="438"/>
    </location>
</feature>
<feature type="region of interest" description="Disordered" evidence="1">
    <location>
        <begin position="64"/>
        <end position="136"/>
    </location>
</feature>
<dbReference type="InterPro" id="IPR029071">
    <property type="entry name" value="Ubiquitin-like_domsf"/>
</dbReference>
<feature type="region of interest" description="Disordered" evidence="1">
    <location>
        <begin position="348"/>
        <end position="372"/>
    </location>
</feature>
<dbReference type="SUPFAM" id="SSF54236">
    <property type="entry name" value="Ubiquitin-like"/>
    <property type="match status" value="1"/>
</dbReference>
<dbReference type="Gene3D" id="3.10.20.90">
    <property type="entry name" value="Phosphatidylinositol 3-kinase Catalytic Subunit, Chain A, domain 1"/>
    <property type="match status" value="1"/>
</dbReference>
<dbReference type="InterPro" id="IPR000014">
    <property type="entry name" value="PAS"/>
</dbReference>
<feature type="compositionally biased region" description="Polar residues" evidence="1">
    <location>
        <begin position="416"/>
        <end position="425"/>
    </location>
</feature>
<dbReference type="CDD" id="cd00130">
    <property type="entry name" value="PAS"/>
    <property type="match status" value="1"/>
</dbReference>
<evidence type="ECO:0000256" key="2">
    <source>
        <dbReference type="SAM" id="Phobius"/>
    </source>
</evidence>
<dbReference type="PROSITE" id="PS50888">
    <property type="entry name" value="BHLH"/>
    <property type="match status" value="1"/>
</dbReference>
<name>A0A8S9YWM4_9TREM</name>
<keyword evidence="2" id="KW-1133">Transmembrane helix</keyword>
<feature type="transmembrane region" description="Helical" evidence="2">
    <location>
        <begin position="22"/>
        <end position="42"/>
    </location>
</feature>
<dbReference type="EMBL" id="JTDE01002311">
    <property type="protein sequence ID" value="KAF7257550.1"/>
    <property type="molecule type" value="Genomic_DNA"/>
</dbReference>
<protein>
    <recommendedName>
        <fullName evidence="3">BHLH domain-containing protein</fullName>
    </recommendedName>
</protein>
<dbReference type="Proteomes" id="UP000822476">
    <property type="component" value="Unassembled WGS sequence"/>
</dbReference>
<dbReference type="InterPro" id="IPR040352">
    <property type="entry name" value="TMUB1/2"/>
</dbReference>
<evidence type="ECO:0000259" key="3">
    <source>
        <dbReference type="PROSITE" id="PS50888"/>
    </source>
</evidence>
<evidence type="ECO:0000256" key="1">
    <source>
        <dbReference type="SAM" id="MobiDB-lite"/>
    </source>
</evidence>
<dbReference type="PANTHER" id="PTHR14557:SF5">
    <property type="entry name" value="UBIQUITIN-LIKE DOMAIN-CONTAINING PROTEIN"/>
    <property type="match status" value="1"/>
</dbReference>
<feature type="transmembrane region" description="Helical" evidence="2">
    <location>
        <begin position="292"/>
        <end position="311"/>
    </location>
</feature>
<keyword evidence="5" id="KW-1185">Reference proteome</keyword>
<keyword evidence="2" id="KW-0472">Membrane</keyword>
<feature type="domain" description="BHLH" evidence="3">
    <location>
        <begin position="422"/>
        <end position="471"/>
    </location>
</feature>
<proteinExistence type="predicted"/>